<dbReference type="PANTHER" id="PTHR36698">
    <property type="entry name" value="BLL5892 PROTEIN"/>
    <property type="match status" value="1"/>
</dbReference>
<dbReference type="Proteomes" id="UP000319627">
    <property type="component" value="Unassembled WGS sequence"/>
</dbReference>
<dbReference type="RefSeq" id="WP_144571994.1">
    <property type="nucleotide sequence ID" value="NZ_VLKG01000008.1"/>
</dbReference>
<protein>
    <submittedName>
        <fullName evidence="3">Phospholipid/cholesterol/gamma-HCH transport system substrate-binding protein</fullName>
    </submittedName>
</protein>
<dbReference type="PANTHER" id="PTHR36698:SF2">
    <property type="entry name" value="MCE_MLAD DOMAIN-CONTAINING PROTEIN"/>
    <property type="match status" value="1"/>
</dbReference>
<dbReference type="Pfam" id="PF02470">
    <property type="entry name" value="MlaD"/>
    <property type="match status" value="1"/>
</dbReference>
<keyword evidence="1" id="KW-0812">Transmembrane</keyword>
<keyword evidence="1" id="KW-0472">Membrane</keyword>
<evidence type="ECO:0000259" key="2">
    <source>
        <dbReference type="Pfam" id="PF02470"/>
    </source>
</evidence>
<keyword evidence="1" id="KW-1133">Transmembrane helix</keyword>
<organism evidence="3 4">
    <name type="scientific">Azomonas agilis</name>
    <dbReference type="NCBI Taxonomy" id="116849"/>
    <lineage>
        <taxon>Bacteria</taxon>
        <taxon>Pseudomonadati</taxon>
        <taxon>Pseudomonadota</taxon>
        <taxon>Gammaproteobacteria</taxon>
        <taxon>Pseudomonadales</taxon>
        <taxon>Pseudomonadaceae</taxon>
        <taxon>Azomonas</taxon>
    </lineage>
</organism>
<dbReference type="InterPro" id="IPR003399">
    <property type="entry name" value="Mce/MlaD"/>
</dbReference>
<comment type="caution">
    <text evidence="3">The sequence shown here is derived from an EMBL/GenBank/DDBJ whole genome shotgun (WGS) entry which is preliminary data.</text>
</comment>
<dbReference type="OrthoDB" id="9806984at2"/>
<evidence type="ECO:0000256" key="1">
    <source>
        <dbReference type="SAM" id="Phobius"/>
    </source>
</evidence>
<feature type="domain" description="Mce/MlaD" evidence="2">
    <location>
        <begin position="38"/>
        <end position="116"/>
    </location>
</feature>
<dbReference type="AlphaFoldDB" id="A0A562I1Q4"/>
<name>A0A562I1Q4_9GAMM</name>
<sequence length="311" mass="33557">METRAHHVLIGLFTVLIVSGALLFALWLAKSSSDRDYQYYDVIFREAVTGLSEGSGVQFSGIKVGDVIQLRLDQDDPGEVHARIRVAASTPIRQDTEAKLAMTGITGGAIIQLRSGRPDSPRLYSAPGNIPKIIAQPSPLTQLLSDGGDMMSNLNQLLISANRMLSEENAASISKALDNLQLTTTTIAAERENLGRALAQMGNASEQATLAIAEVKTLLHTSNGLLDQQGSKITGHISKILASMERSGQQIELMLSENRGAVGRGVQGLNELGPTLRELRQTLKGVQEISRKLENPSEYFLGGGQTQEFRP</sequence>
<feature type="transmembrane region" description="Helical" evidence="1">
    <location>
        <begin position="6"/>
        <end position="29"/>
    </location>
</feature>
<dbReference type="EMBL" id="VLKG01000008">
    <property type="protein sequence ID" value="TWH64624.1"/>
    <property type="molecule type" value="Genomic_DNA"/>
</dbReference>
<proteinExistence type="predicted"/>
<reference evidence="3 4" key="1">
    <citation type="submission" date="2019-07" db="EMBL/GenBank/DDBJ databases">
        <title>Genomic Encyclopedia of Type Strains, Phase I: the one thousand microbial genomes (KMG-I) project.</title>
        <authorList>
            <person name="Kyrpides N."/>
        </authorList>
    </citation>
    <scope>NUCLEOTIDE SEQUENCE [LARGE SCALE GENOMIC DNA]</scope>
    <source>
        <strain evidence="3 4">DSM 375</strain>
    </source>
</reference>
<evidence type="ECO:0000313" key="3">
    <source>
        <dbReference type="EMBL" id="TWH64624.1"/>
    </source>
</evidence>
<keyword evidence="4" id="KW-1185">Reference proteome</keyword>
<evidence type="ECO:0000313" key="4">
    <source>
        <dbReference type="Proteomes" id="UP000319627"/>
    </source>
</evidence>
<accession>A0A562I1Q4</accession>
<gene>
    <name evidence="3" type="ORF">LX59_02294</name>
</gene>